<evidence type="ECO:0000313" key="12">
    <source>
        <dbReference type="Proteomes" id="UP001275049"/>
    </source>
</evidence>
<comment type="similarity">
    <text evidence="2 5">Belongs to the RecX family.</text>
</comment>
<organism evidence="11 13">
    <name type="scientific">Actinotignum urinale</name>
    <dbReference type="NCBI Taxonomy" id="190146"/>
    <lineage>
        <taxon>Bacteria</taxon>
        <taxon>Bacillati</taxon>
        <taxon>Actinomycetota</taxon>
        <taxon>Actinomycetes</taxon>
        <taxon>Actinomycetales</taxon>
        <taxon>Actinomycetaceae</taxon>
        <taxon>Actinotignum</taxon>
    </lineage>
</organism>
<comment type="subcellular location">
    <subcellularLocation>
        <location evidence="1 5">Cytoplasm</location>
    </subcellularLocation>
</comment>
<dbReference type="Gene3D" id="1.10.10.10">
    <property type="entry name" value="Winged helix-like DNA-binding domain superfamily/Winged helix DNA-binding domain"/>
    <property type="match status" value="2"/>
</dbReference>
<dbReference type="Proteomes" id="UP001281731">
    <property type="component" value="Unassembled WGS sequence"/>
</dbReference>
<protein>
    <recommendedName>
        <fullName evidence="3 5">Regulatory protein RecX</fullName>
    </recommendedName>
</protein>
<feature type="region of interest" description="Disordered" evidence="6">
    <location>
        <begin position="17"/>
        <end position="45"/>
    </location>
</feature>
<evidence type="ECO:0000313" key="13">
    <source>
        <dbReference type="Proteomes" id="UP001281731"/>
    </source>
</evidence>
<evidence type="ECO:0000259" key="9">
    <source>
        <dbReference type="Pfam" id="PF21982"/>
    </source>
</evidence>
<evidence type="ECO:0000259" key="8">
    <source>
        <dbReference type="Pfam" id="PF21981"/>
    </source>
</evidence>
<evidence type="ECO:0000256" key="4">
    <source>
        <dbReference type="ARBA" id="ARBA00022490"/>
    </source>
</evidence>
<feature type="domain" description="RecX third three-helical" evidence="8">
    <location>
        <begin position="144"/>
        <end position="190"/>
    </location>
</feature>
<dbReference type="AlphaFoldDB" id="A0AAW9HVT2"/>
<dbReference type="HAMAP" id="MF_01114">
    <property type="entry name" value="RecX"/>
    <property type="match status" value="1"/>
</dbReference>
<dbReference type="GO" id="GO:0005737">
    <property type="term" value="C:cytoplasm"/>
    <property type="evidence" value="ECO:0007669"/>
    <property type="project" value="UniProtKB-SubCell"/>
</dbReference>
<gene>
    <name evidence="5" type="primary">recX</name>
    <name evidence="11" type="ORF">R6G80_04400</name>
    <name evidence="10" type="ORF">R6G86_01070</name>
</gene>
<comment type="caution">
    <text evidence="11">The sequence shown here is derived from an EMBL/GenBank/DDBJ whole genome shotgun (WGS) entry which is preliminary data.</text>
</comment>
<dbReference type="Pfam" id="PF02631">
    <property type="entry name" value="RecX_HTH2"/>
    <property type="match status" value="1"/>
</dbReference>
<dbReference type="Pfam" id="PF21982">
    <property type="entry name" value="RecX_HTH1"/>
    <property type="match status" value="1"/>
</dbReference>
<feature type="compositionally biased region" description="Basic residues" evidence="6">
    <location>
        <begin position="17"/>
        <end position="26"/>
    </location>
</feature>
<evidence type="ECO:0000313" key="10">
    <source>
        <dbReference type="EMBL" id="MDY5132334.1"/>
    </source>
</evidence>
<dbReference type="Proteomes" id="UP001275049">
    <property type="component" value="Unassembled WGS sequence"/>
</dbReference>
<keyword evidence="12" id="KW-1185">Reference proteome</keyword>
<dbReference type="PANTHER" id="PTHR33602:SF1">
    <property type="entry name" value="REGULATORY PROTEIN RECX FAMILY PROTEIN"/>
    <property type="match status" value="1"/>
</dbReference>
<feature type="domain" description="RecX first three-helical" evidence="9">
    <location>
        <begin position="51"/>
        <end position="88"/>
    </location>
</feature>
<reference evidence="11 12" key="1">
    <citation type="submission" date="2023-10" db="EMBL/GenBank/DDBJ databases">
        <title>Whole Genome based description of the genera Actinobaculum and Actinotignum reveals a complex phylogenetic relationship within the species included in the genus Actinotignum.</title>
        <authorList>
            <person name="Jensen C.S."/>
            <person name="Dargis R."/>
            <person name="Kemp M."/>
            <person name="Christensen J.J."/>
        </authorList>
    </citation>
    <scope>NUCLEOTIDE SEQUENCE</scope>
    <source>
        <strain evidence="11">SLA_B511</strain>
        <strain evidence="10 12">SLA_B974</strain>
    </source>
</reference>
<dbReference type="Pfam" id="PF21981">
    <property type="entry name" value="RecX_HTH3"/>
    <property type="match status" value="1"/>
</dbReference>
<dbReference type="InterPro" id="IPR053924">
    <property type="entry name" value="RecX_HTH_2nd"/>
</dbReference>
<accession>A0AAW9HVT2</accession>
<proteinExistence type="inferred from homology"/>
<dbReference type="EMBL" id="JAWNGA010000001">
    <property type="protein sequence ID" value="MDY5132334.1"/>
    <property type="molecule type" value="Genomic_DNA"/>
</dbReference>
<dbReference type="EMBL" id="JAWNGC010000004">
    <property type="protein sequence ID" value="MDY5154964.1"/>
    <property type="molecule type" value="Genomic_DNA"/>
</dbReference>
<sequence>MIEGTCRGNVAYLPSGKRKRRGYAHHGGHENDERGKREISSTTPQEHIARAREICFRQLAMMERSTHQLIDSMLQRDIPEDIALKVVDSFQQAGYVDDLRFANALTRTRREGKGASRRAIAQELQRKGVGKEVIEQALAPITAEDELHVAIRFATTRLRKATGKPETLYRRTYAALARRGFDGDVCSKALRIAWASIAKEHSDSEFFTNRREEQW</sequence>
<name>A0AAW9HVT2_9ACTO</name>
<evidence type="ECO:0000256" key="6">
    <source>
        <dbReference type="SAM" id="MobiDB-lite"/>
    </source>
</evidence>
<dbReference type="InterPro" id="IPR003783">
    <property type="entry name" value="Regulatory_RecX"/>
</dbReference>
<keyword evidence="4 5" id="KW-0963">Cytoplasm</keyword>
<evidence type="ECO:0000313" key="11">
    <source>
        <dbReference type="EMBL" id="MDY5154964.1"/>
    </source>
</evidence>
<evidence type="ECO:0000259" key="7">
    <source>
        <dbReference type="Pfam" id="PF02631"/>
    </source>
</evidence>
<feature type="compositionally biased region" description="Basic and acidic residues" evidence="6">
    <location>
        <begin position="27"/>
        <end position="39"/>
    </location>
</feature>
<evidence type="ECO:0000256" key="2">
    <source>
        <dbReference type="ARBA" id="ARBA00009695"/>
    </source>
</evidence>
<dbReference type="RefSeq" id="WP_022865690.1">
    <property type="nucleotide sequence ID" value="NZ_CAMYCL010000012.1"/>
</dbReference>
<evidence type="ECO:0000256" key="3">
    <source>
        <dbReference type="ARBA" id="ARBA00018111"/>
    </source>
</evidence>
<dbReference type="InterPro" id="IPR036388">
    <property type="entry name" value="WH-like_DNA-bd_sf"/>
</dbReference>
<dbReference type="InterPro" id="IPR053926">
    <property type="entry name" value="RecX_HTH_1st"/>
</dbReference>
<dbReference type="InterPro" id="IPR053925">
    <property type="entry name" value="RecX_HTH_3rd"/>
</dbReference>
<evidence type="ECO:0000256" key="1">
    <source>
        <dbReference type="ARBA" id="ARBA00004496"/>
    </source>
</evidence>
<evidence type="ECO:0000256" key="5">
    <source>
        <dbReference type="HAMAP-Rule" id="MF_01114"/>
    </source>
</evidence>
<dbReference type="PANTHER" id="PTHR33602">
    <property type="entry name" value="REGULATORY PROTEIN RECX FAMILY PROTEIN"/>
    <property type="match status" value="1"/>
</dbReference>
<comment type="function">
    <text evidence="5">Modulates RecA activity.</text>
</comment>
<feature type="domain" description="RecX second three-helical" evidence="7">
    <location>
        <begin position="97"/>
        <end position="138"/>
    </location>
</feature>
<dbReference type="GO" id="GO:0006282">
    <property type="term" value="P:regulation of DNA repair"/>
    <property type="evidence" value="ECO:0007669"/>
    <property type="project" value="UniProtKB-UniRule"/>
</dbReference>